<dbReference type="CDD" id="cd01650">
    <property type="entry name" value="RT_nLTR_like"/>
    <property type="match status" value="1"/>
</dbReference>
<proteinExistence type="predicted"/>
<evidence type="ECO:0000313" key="4">
    <source>
        <dbReference type="RefSeq" id="XP_028034911.1"/>
    </source>
</evidence>
<gene>
    <name evidence="4" type="primary">LOC114246543</name>
</gene>
<dbReference type="RefSeq" id="XP_028034911.1">
    <property type="nucleotide sequence ID" value="XM_028179110.1"/>
</dbReference>
<sequence length="281" mass="33582">MEHPLSRHERKRQQDNVNKAKAVLSESKGKGIIDKNTWWWNENVQRELKEKKNAFKKWQLERGNECERQARKNEYRECKEKATKAVAIARSELRNSCKVLMKDDEIKERWKIYFEKLMNEENDWNRVINRKPENVRLVNEIRPDGIPVEVWKILGEDGYKWLTLFFNKLLQEEVIPTEWCTSALVPIYKNKGDVQDCGSYRGIKLMSHSMKVWEKVIEKRLRDESEITQNQFGFMPGRGTTDATFALRQMCEKYRDVPRNLHMVFVDLEKAYDRVPKAVLW</sequence>
<name>A0A6J2JYD6_BOMMA</name>
<feature type="domain" description="Reverse transcriptase" evidence="2">
    <location>
        <begin position="168"/>
        <end position="281"/>
    </location>
</feature>
<reference evidence="4" key="1">
    <citation type="submission" date="2025-08" db="UniProtKB">
        <authorList>
            <consortium name="RefSeq"/>
        </authorList>
    </citation>
    <scope>IDENTIFICATION</scope>
    <source>
        <tissue evidence="4">Silk gland</tissue>
    </source>
</reference>
<dbReference type="PROSITE" id="PS50878">
    <property type="entry name" value="RT_POL"/>
    <property type="match status" value="1"/>
</dbReference>
<evidence type="ECO:0000313" key="3">
    <source>
        <dbReference type="Proteomes" id="UP000504629"/>
    </source>
</evidence>
<dbReference type="OrthoDB" id="418748at2759"/>
<feature type="region of interest" description="Disordered" evidence="1">
    <location>
        <begin position="1"/>
        <end position="20"/>
    </location>
</feature>
<dbReference type="InterPro" id="IPR043502">
    <property type="entry name" value="DNA/RNA_pol_sf"/>
</dbReference>
<protein>
    <submittedName>
        <fullName evidence="4">Uncharacterized protein LOC114246543</fullName>
    </submittedName>
</protein>
<dbReference type="Pfam" id="PF00078">
    <property type="entry name" value="RVT_1"/>
    <property type="match status" value="1"/>
</dbReference>
<dbReference type="InterPro" id="IPR000477">
    <property type="entry name" value="RT_dom"/>
</dbReference>
<dbReference type="SUPFAM" id="SSF56672">
    <property type="entry name" value="DNA/RNA polymerases"/>
    <property type="match status" value="1"/>
</dbReference>
<keyword evidence="3" id="KW-1185">Reference proteome</keyword>
<evidence type="ECO:0000259" key="2">
    <source>
        <dbReference type="PROSITE" id="PS50878"/>
    </source>
</evidence>
<dbReference type="Proteomes" id="UP000504629">
    <property type="component" value="Unplaced"/>
</dbReference>
<dbReference type="GeneID" id="114246543"/>
<dbReference type="AlphaFoldDB" id="A0A6J2JYD6"/>
<organism evidence="3 4">
    <name type="scientific">Bombyx mandarina</name>
    <name type="common">Wild silk moth</name>
    <name type="synonym">Wild silkworm</name>
    <dbReference type="NCBI Taxonomy" id="7092"/>
    <lineage>
        <taxon>Eukaryota</taxon>
        <taxon>Metazoa</taxon>
        <taxon>Ecdysozoa</taxon>
        <taxon>Arthropoda</taxon>
        <taxon>Hexapoda</taxon>
        <taxon>Insecta</taxon>
        <taxon>Pterygota</taxon>
        <taxon>Neoptera</taxon>
        <taxon>Endopterygota</taxon>
        <taxon>Lepidoptera</taxon>
        <taxon>Glossata</taxon>
        <taxon>Ditrysia</taxon>
        <taxon>Bombycoidea</taxon>
        <taxon>Bombycidae</taxon>
        <taxon>Bombycinae</taxon>
        <taxon>Bombyx</taxon>
    </lineage>
</organism>
<evidence type="ECO:0000256" key="1">
    <source>
        <dbReference type="SAM" id="MobiDB-lite"/>
    </source>
</evidence>
<dbReference type="PANTHER" id="PTHR19446">
    <property type="entry name" value="REVERSE TRANSCRIPTASES"/>
    <property type="match status" value="1"/>
</dbReference>
<accession>A0A6J2JYD6</accession>
<dbReference type="KEGG" id="bman:114246543"/>
<dbReference type="GO" id="GO:0071897">
    <property type="term" value="P:DNA biosynthetic process"/>
    <property type="evidence" value="ECO:0007669"/>
    <property type="project" value="UniProtKB-ARBA"/>
</dbReference>